<feature type="domain" description="HAMP" evidence="11">
    <location>
        <begin position="191"/>
        <end position="243"/>
    </location>
</feature>
<dbReference type="AlphaFoldDB" id="A0AA46AJV4"/>
<evidence type="ECO:0000256" key="1">
    <source>
        <dbReference type="ARBA" id="ARBA00000085"/>
    </source>
</evidence>
<feature type="transmembrane region" description="Helical" evidence="9">
    <location>
        <begin position="7"/>
        <end position="26"/>
    </location>
</feature>
<comment type="caution">
    <text evidence="12">The sequence shown here is derived from an EMBL/GenBank/DDBJ whole genome shotgun (WGS) entry which is preliminary data.</text>
</comment>
<evidence type="ECO:0000256" key="8">
    <source>
        <dbReference type="ARBA" id="ARBA00023136"/>
    </source>
</evidence>
<dbReference type="EC" id="2.7.13.3" evidence="3"/>
<evidence type="ECO:0000259" key="10">
    <source>
        <dbReference type="PROSITE" id="PS50109"/>
    </source>
</evidence>
<name>A0AA46AJV4_9CLOT</name>
<dbReference type="InterPro" id="IPR036890">
    <property type="entry name" value="HATPase_C_sf"/>
</dbReference>
<evidence type="ECO:0000256" key="4">
    <source>
        <dbReference type="ARBA" id="ARBA00022553"/>
    </source>
</evidence>
<dbReference type="FunFam" id="3.30.565.10:FF:000006">
    <property type="entry name" value="Sensor histidine kinase WalK"/>
    <property type="match status" value="1"/>
</dbReference>
<dbReference type="CDD" id="cd06225">
    <property type="entry name" value="HAMP"/>
    <property type="match status" value="1"/>
</dbReference>
<dbReference type="RefSeq" id="WP_283410077.1">
    <property type="nucleotide sequence ID" value="NZ_FXUF01000012.1"/>
</dbReference>
<keyword evidence="8 9" id="KW-0472">Membrane</keyword>
<keyword evidence="4" id="KW-0597">Phosphoprotein</keyword>
<dbReference type="InterPro" id="IPR003660">
    <property type="entry name" value="HAMP_dom"/>
</dbReference>
<dbReference type="PRINTS" id="PR00344">
    <property type="entry name" value="BCTRLSENSOR"/>
</dbReference>
<dbReference type="InterPro" id="IPR004358">
    <property type="entry name" value="Sig_transdc_His_kin-like_C"/>
</dbReference>
<dbReference type="PANTHER" id="PTHR43711">
    <property type="entry name" value="TWO-COMPONENT HISTIDINE KINASE"/>
    <property type="match status" value="1"/>
</dbReference>
<evidence type="ECO:0000256" key="7">
    <source>
        <dbReference type="ARBA" id="ARBA00023012"/>
    </source>
</evidence>
<dbReference type="SUPFAM" id="SSF158472">
    <property type="entry name" value="HAMP domain-like"/>
    <property type="match status" value="1"/>
</dbReference>
<evidence type="ECO:0000256" key="9">
    <source>
        <dbReference type="SAM" id="Phobius"/>
    </source>
</evidence>
<evidence type="ECO:0000313" key="12">
    <source>
        <dbReference type="EMBL" id="SMP64897.1"/>
    </source>
</evidence>
<dbReference type="InterPro" id="IPR050736">
    <property type="entry name" value="Sensor_HK_Regulatory"/>
</dbReference>
<dbReference type="SUPFAM" id="SSF47384">
    <property type="entry name" value="Homodimeric domain of signal transducing histidine kinase"/>
    <property type="match status" value="1"/>
</dbReference>
<evidence type="ECO:0000256" key="3">
    <source>
        <dbReference type="ARBA" id="ARBA00012438"/>
    </source>
</evidence>
<comment type="subcellular location">
    <subcellularLocation>
        <location evidence="2">Membrane</location>
    </subcellularLocation>
</comment>
<evidence type="ECO:0000256" key="2">
    <source>
        <dbReference type="ARBA" id="ARBA00004370"/>
    </source>
</evidence>
<dbReference type="GO" id="GO:0000155">
    <property type="term" value="F:phosphorelay sensor kinase activity"/>
    <property type="evidence" value="ECO:0007669"/>
    <property type="project" value="InterPro"/>
</dbReference>
<protein>
    <recommendedName>
        <fullName evidence="3">histidine kinase</fullName>
        <ecNumber evidence="3">2.7.13.3</ecNumber>
    </recommendedName>
</protein>
<dbReference type="InterPro" id="IPR003594">
    <property type="entry name" value="HATPase_dom"/>
</dbReference>
<keyword evidence="6 12" id="KW-0418">Kinase</keyword>
<accession>A0AA46AJV4</accession>
<keyword evidence="9" id="KW-0812">Transmembrane</keyword>
<dbReference type="SMART" id="SM00388">
    <property type="entry name" value="HisKA"/>
    <property type="match status" value="1"/>
</dbReference>
<dbReference type="InterPro" id="IPR036097">
    <property type="entry name" value="HisK_dim/P_sf"/>
</dbReference>
<dbReference type="SMART" id="SM00387">
    <property type="entry name" value="HATPase_c"/>
    <property type="match status" value="1"/>
</dbReference>
<comment type="catalytic activity">
    <reaction evidence="1">
        <text>ATP + protein L-histidine = ADP + protein N-phospho-L-histidine.</text>
        <dbReference type="EC" id="2.7.13.3"/>
    </reaction>
</comment>
<sequence>MKHLSTKIIAILFLLTAATIGILWFYQVVFLEEQYINHKISGIRREAAHIYEATGPTDEKGLEEALEAFAYRHRLSLERISPSGELISSSHTVTGPGMMRAMGRMAPRIHMSESGVQRQTVSMGMGNTRFQTELLLVSLPQLQEDQLVETLQVIIPMESVSETVGVLKTQLIQVSLLLTVFTIIIGLLLARMVVTPIHQLTDATQQITAGKLDIRVPIKSQDEIGRLTENFNEMAAQLNQVEVLRQELIANVSHELRTPLSLIQGYAETIRDLSGEQPEKRNRHAGIIIDESQRLSRIVDDILHLSQLQAGELKLEKQPVSLCKAIMHTAEAFQLLADQHHIQLEAVCENACQVMGDPRRLEQVLVNLLSNAFQHTPKGGSVRIEGKVVQNRVHISITDTGSGIPEEELEAIWERYHRSRHHMSQSFHTGSGLGLAIVKHILEGHQARFGVSSRLGEGTTFWFDMPENP</sequence>
<keyword evidence="5" id="KW-0808">Transferase</keyword>
<keyword evidence="13" id="KW-1185">Reference proteome</keyword>
<organism evidence="12 13">
    <name type="scientific">Anoxynatronum buryatiense</name>
    <dbReference type="NCBI Taxonomy" id="489973"/>
    <lineage>
        <taxon>Bacteria</taxon>
        <taxon>Bacillati</taxon>
        <taxon>Bacillota</taxon>
        <taxon>Clostridia</taxon>
        <taxon>Eubacteriales</taxon>
        <taxon>Clostridiaceae</taxon>
        <taxon>Anoxynatronum</taxon>
    </lineage>
</organism>
<dbReference type="InterPro" id="IPR003661">
    <property type="entry name" value="HisK_dim/P_dom"/>
</dbReference>
<dbReference type="CDD" id="cd00082">
    <property type="entry name" value="HisKA"/>
    <property type="match status" value="1"/>
</dbReference>
<dbReference type="SMART" id="SM00304">
    <property type="entry name" value="HAMP"/>
    <property type="match status" value="1"/>
</dbReference>
<dbReference type="Gene3D" id="1.10.287.130">
    <property type="match status" value="1"/>
</dbReference>
<dbReference type="Pfam" id="PF00672">
    <property type="entry name" value="HAMP"/>
    <property type="match status" value="1"/>
</dbReference>
<evidence type="ECO:0000256" key="5">
    <source>
        <dbReference type="ARBA" id="ARBA00022679"/>
    </source>
</evidence>
<dbReference type="PROSITE" id="PS50885">
    <property type="entry name" value="HAMP"/>
    <property type="match status" value="1"/>
</dbReference>
<dbReference type="Gene3D" id="3.30.565.10">
    <property type="entry name" value="Histidine kinase-like ATPase, C-terminal domain"/>
    <property type="match status" value="1"/>
</dbReference>
<keyword evidence="9" id="KW-1133">Transmembrane helix</keyword>
<dbReference type="PROSITE" id="PS50109">
    <property type="entry name" value="HIS_KIN"/>
    <property type="match status" value="1"/>
</dbReference>
<dbReference type="InterPro" id="IPR005467">
    <property type="entry name" value="His_kinase_dom"/>
</dbReference>
<proteinExistence type="predicted"/>
<dbReference type="PANTHER" id="PTHR43711:SF1">
    <property type="entry name" value="HISTIDINE KINASE 1"/>
    <property type="match status" value="1"/>
</dbReference>
<evidence type="ECO:0000259" key="11">
    <source>
        <dbReference type="PROSITE" id="PS50885"/>
    </source>
</evidence>
<dbReference type="Pfam" id="PF00512">
    <property type="entry name" value="HisKA"/>
    <property type="match status" value="1"/>
</dbReference>
<keyword evidence="7" id="KW-0902">Two-component regulatory system</keyword>
<evidence type="ECO:0000313" key="13">
    <source>
        <dbReference type="Proteomes" id="UP001158066"/>
    </source>
</evidence>
<dbReference type="Pfam" id="PF02518">
    <property type="entry name" value="HATPase_c"/>
    <property type="match status" value="1"/>
</dbReference>
<dbReference type="FunFam" id="1.10.287.130:FF:000001">
    <property type="entry name" value="Two-component sensor histidine kinase"/>
    <property type="match status" value="1"/>
</dbReference>
<evidence type="ECO:0000256" key="6">
    <source>
        <dbReference type="ARBA" id="ARBA00022777"/>
    </source>
</evidence>
<dbReference type="EMBL" id="FXUF01000012">
    <property type="protein sequence ID" value="SMP64897.1"/>
    <property type="molecule type" value="Genomic_DNA"/>
</dbReference>
<dbReference type="SUPFAM" id="SSF55874">
    <property type="entry name" value="ATPase domain of HSP90 chaperone/DNA topoisomerase II/histidine kinase"/>
    <property type="match status" value="1"/>
</dbReference>
<feature type="domain" description="Histidine kinase" evidence="10">
    <location>
        <begin position="251"/>
        <end position="469"/>
    </location>
</feature>
<gene>
    <name evidence="12" type="ORF">SAMN06296020_11231</name>
</gene>
<dbReference type="Gene3D" id="6.10.340.10">
    <property type="match status" value="1"/>
</dbReference>
<dbReference type="GO" id="GO:0016020">
    <property type="term" value="C:membrane"/>
    <property type="evidence" value="ECO:0007669"/>
    <property type="project" value="UniProtKB-SubCell"/>
</dbReference>
<dbReference type="Proteomes" id="UP001158066">
    <property type="component" value="Unassembled WGS sequence"/>
</dbReference>
<reference evidence="12" key="1">
    <citation type="submission" date="2017-05" db="EMBL/GenBank/DDBJ databases">
        <authorList>
            <person name="Varghese N."/>
            <person name="Submissions S."/>
        </authorList>
    </citation>
    <scope>NUCLEOTIDE SEQUENCE</scope>
    <source>
        <strain evidence="12">Su22</strain>
    </source>
</reference>